<dbReference type="InterPro" id="IPR010686">
    <property type="entry name" value="OBAP-like"/>
</dbReference>
<dbReference type="AlphaFoldDB" id="A0ABC8UN72"/>
<organism evidence="3 4">
    <name type="scientific">Ilex paraguariensis</name>
    <name type="common">yerba mate</name>
    <dbReference type="NCBI Taxonomy" id="185542"/>
    <lineage>
        <taxon>Eukaryota</taxon>
        <taxon>Viridiplantae</taxon>
        <taxon>Streptophyta</taxon>
        <taxon>Embryophyta</taxon>
        <taxon>Tracheophyta</taxon>
        <taxon>Spermatophyta</taxon>
        <taxon>Magnoliopsida</taxon>
        <taxon>eudicotyledons</taxon>
        <taxon>Gunneridae</taxon>
        <taxon>Pentapetalae</taxon>
        <taxon>asterids</taxon>
        <taxon>campanulids</taxon>
        <taxon>Aquifoliales</taxon>
        <taxon>Aquifoliaceae</taxon>
        <taxon>Ilex</taxon>
    </lineage>
</organism>
<keyword evidence="4" id="KW-1185">Reference proteome</keyword>
<feature type="compositionally biased region" description="Basic and acidic residues" evidence="2">
    <location>
        <begin position="24"/>
        <end position="34"/>
    </location>
</feature>
<reference evidence="3 4" key="1">
    <citation type="submission" date="2024-02" db="EMBL/GenBank/DDBJ databases">
        <authorList>
            <person name="Vignale AGUSTIN F."/>
            <person name="Sosa J E."/>
            <person name="Modenutti C."/>
        </authorList>
    </citation>
    <scope>NUCLEOTIDE SEQUENCE [LARGE SCALE GENOMIC DNA]</scope>
</reference>
<name>A0ABC8UN72_9AQUA</name>
<feature type="region of interest" description="Disordered" evidence="2">
    <location>
        <begin position="1"/>
        <end position="46"/>
    </location>
</feature>
<dbReference type="PANTHER" id="PTHR31360:SF1">
    <property type="entry name" value="OIL BODY-ASSOCIATED PROTEIN 2A"/>
    <property type="match status" value="1"/>
</dbReference>
<dbReference type="Proteomes" id="UP001642360">
    <property type="component" value="Unassembled WGS sequence"/>
</dbReference>
<dbReference type="PANTHER" id="PTHR31360">
    <property type="match status" value="1"/>
</dbReference>
<evidence type="ECO:0000256" key="1">
    <source>
        <dbReference type="ARBA" id="ARBA00009740"/>
    </source>
</evidence>
<evidence type="ECO:0000313" key="3">
    <source>
        <dbReference type="EMBL" id="CAK9182516.1"/>
    </source>
</evidence>
<evidence type="ECO:0000313" key="4">
    <source>
        <dbReference type="Proteomes" id="UP001642360"/>
    </source>
</evidence>
<gene>
    <name evidence="3" type="ORF">ILEXP_LOCUS52689</name>
</gene>
<proteinExistence type="inferred from homology"/>
<sequence length="147" mass="16745">MKNTQARSQRPDQRTPKPGVEDQTSEHPGHELKTRPTKKEKRFQSNTKFVACQPRSYAMYSVFCFDLGDKLPLGAPALMMSPQGVNVGAVKPELVQKRDEKYKIPTDDLRMSRISIEVPELIHPNADYWKETGKGFAIDIERTEIIS</sequence>
<dbReference type="Pfam" id="PF06884">
    <property type="entry name" value="DUF1264"/>
    <property type="match status" value="1"/>
</dbReference>
<comment type="caution">
    <text evidence="3">The sequence shown here is derived from an EMBL/GenBank/DDBJ whole genome shotgun (WGS) entry which is preliminary data.</text>
</comment>
<evidence type="ECO:0000256" key="2">
    <source>
        <dbReference type="SAM" id="MobiDB-lite"/>
    </source>
</evidence>
<accession>A0ABC8UN72</accession>
<dbReference type="EMBL" id="CAUOFW020008384">
    <property type="protein sequence ID" value="CAK9182516.1"/>
    <property type="molecule type" value="Genomic_DNA"/>
</dbReference>
<protein>
    <submittedName>
        <fullName evidence="3">Uncharacterized protein</fullName>
    </submittedName>
</protein>
<comment type="similarity">
    <text evidence="1">Belongs to the OBAP family.</text>
</comment>